<feature type="region of interest" description="Disordered" evidence="1">
    <location>
        <begin position="54"/>
        <end position="104"/>
    </location>
</feature>
<accession>A0ABW2E8E5</accession>
<name>A0ABW2E8E5_9ACTN</name>
<evidence type="ECO:0000313" key="3">
    <source>
        <dbReference type="Proteomes" id="UP001596409"/>
    </source>
</evidence>
<dbReference type="EMBL" id="JBHSYM010000059">
    <property type="protein sequence ID" value="MFC7015087.1"/>
    <property type="molecule type" value="Genomic_DNA"/>
</dbReference>
<proteinExistence type="predicted"/>
<sequence>MQDVKPQKFEMPRDPESLMALVNATRGALRELTGLDDPEEARLLLRKQVFESREREVEKKRQEAAEFEARRWRSEPVDSPPASEASESIRTLSGGLPTLGRRRR</sequence>
<dbReference type="Proteomes" id="UP001596409">
    <property type="component" value="Unassembled WGS sequence"/>
</dbReference>
<protein>
    <submittedName>
        <fullName evidence="2">Uncharacterized protein</fullName>
    </submittedName>
</protein>
<evidence type="ECO:0000313" key="2">
    <source>
        <dbReference type="EMBL" id="MFC7015087.1"/>
    </source>
</evidence>
<evidence type="ECO:0000256" key="1">
    <source>
        <dbReference type="SAM" id="MobiDB-lite"/>
    </source>
</evidence>
<feature type="compositionally biased region" description="Basic and acidic residues" evidence="1">
    <location>
        <begin position="54"/>
        <end position="76"/>
    </location>
</feature>
<keyword evidence="3" id="KW-1185">Reference proteome</keyword>
<gene>
    <name evidence="2" type="ORF">ACFQMH_25955</name>
</gene>
<comment type="caution">
    <text evidence="2">The sequence shown here is derived from an EMBL/GenBank/DDBJ whole genome shotgun (WGS) entry which is preliminary data.</text>
</comment>
<organism evidence="2 3">
    <name type="scientific">Streptomyces viridiviolaceus</name>
    <dbReference type="NCBI Taxonomy" id="68282"/>
    <lineage>
        <taxon>Bacteria</taxon>
        <taxon>Bacillati</taxon>
        <taxon>Actinomycetota</taxon>
        <taxon>Actinomycetes</taxon>
        <taxon>Kitasatosporales</taxon>
        <taxon>Streptomycetaceae</taxon>
        <taxon>Streptomyces</taxon>
    </lineage>
</organism>
<reference evidence="3" key="1">
    <citation type="journal article" date="2019" name="Int. J. Syst. Evol. Microbiol.">
        <title>The Global Catalogue of Microorganisms (GCM) 10K type strain sequencing project: providing services to taxonomists for standard genome sequencing and annotation.</title>
        <authorList>
            <consortium name="The Broad Institute Genomics Platform"/>
            <consortium name="The Broad Institute Genome Sequencing Center for Infectious Disease"/>
            <person name="Wu L."/>
            <person name="Ma J."/>
        </authorList>
    </citation>
    <scope>NUCLEOTIDE SEQUENCE [LARGE SCALE GENOMIC DNA]</scope>
    <source>
        <strain evidence="3">JCM 4855</strain>
    </source>
</reference>
<dbReference type="RefSeq" id="WP_189873104.1">
    <property type="nucleotide sequence ID" value="NZ_BMWA01000011.1"/>
</dbReference>